<feature type="compositionally biased region" description="Basic and acidic residues" evidence="1">
    <location>
        <begin position="216"/>
        <end position="225"/>
    </location>
</feature>
<sequence length="225" mass="24146">MGMERYHHLGRQEGEPGKGQGHHQKQATKAPRQSLPELAGEEPLHQPLNNDRPPVHDNDNRSKEEKNREIIQDTPCTEAEEQAPDAKVRDNGDSMDEEVTIAADTDEGRGLAREVEAKLAVEPAEDRAKETKEGRPRPAKKTEKAAAKGAVVPVDDDTDDGEAAEPKGAKKTEKAAAKWAVVPVDDDTGDEAAAGAAPIALEEAESASEEAGEGGTKCEEKAHEE</sequence>
<feature type="compositionally biased region" description="Basic and acidic residues" evidence="1">
    <location>
        <begin position="1"/>
        <end position="16"/>
    </location>
</feature>
<feature type="compositionally biased region" description="Basic and acidic residues" evidence="1">
    <location>
        <begin position="106"/>
        <end position="146"/>
    </location>
</feature>
<feature type="compositionally biased region" description="Low complexity" evidence="1">
    <location>
        <begin position="191"/>
        <end position="201"/>
    </location>
</feature>
<evidence type="ECO:0000256" key="1">
    <source>
        <dbReference type="SAM" id="MobiDB-lite"/>
    </source>
</evidence>
<feature type="compositionally biased region" description="Acidic residues" evidence="1">
    <location>
        <begin position="154"/>
        <end position="163"/>
    </location>
</feature>
<dbReference type="AlphaFoldDB" id="M7Z8B7"/>
<name>M7Z8B7_TRIUA</name>
<proteinExistence type="predicted"/>
<gene>
    <name evidence="2" type="ORF">TRIUR3_08276</name>
</gene>
<evidence type="ECO:0000313" key="2">
    <source>
        <dbReference type="EMBL" id="EMS59448.1"/>
    </source>
</evidence>
<dbReference type="EMBL" id="KD121147">
    <property type="protein sequence ID" value="EMS59448.1"/>
    <property type="molecule type" value="Genomic_DNA"/>
</dbReference>
<reference evidence="2" key="1">
    <citation type="journal article" date="2013" name="Nature">
        <title>Draft genome of the wheat A-genome progenitor Triticum urartu.</title>
        <authorList>
            <person name="Ling H.Q."/>
            <person name="Zhao S."/>
            <person name="Liu D."/>
            <person name="Wang J."/>
            <person name="Sun H."/>
            <person name="Zhang C."/>
            <person name="Fan H."/>
            <person name="Li D."/>
            <person name="Dong L."/>
            <person name="Tao Y."/>
            <person name="Gao C."/>
            <person name="Wu H."/>
            <person name="Li Y."/>
            <person name="Cui Y."/>
            <person name="Guo X."/>
            <person name="Zheng S."/>
            <person name="Wang B."/>
            <person name="Yu K."/>
            <person name="Liang Q."/>
            <person name="Yang W."/>
            <person name="Lou X."/>
            <person name="Chen J."/>
            <person name="Feng M."/>
            <person name="Jian J."/>
            <person name="Zhang X."/>
            <person name="Luo G."/>
            <person name="Jiang Y."/>
            <person name="Liu J."/>
            <person name="Wang Z."/>
            <person name="Sha Y."/>
            <person name="Zhang B."/>
            <person name="Wu H."/>
            <person name="Tang D."/>
            <person name="Shen Q."/>
            <person name="Xue P."/>
            <person name="Zou S."/>
            <person name="Wang X."/>
            <person name="Liu X."/>
            <person name="Wang F."/>
            <person name="Yang Y."/>
            <person name="An X."/>
            <person name="Dong Z."/>
            <person name="Zhang K."/>
            <person name="Zhang X."/>
            <person name="Luo M.C."/>
            <person name="Dvorak J."/>
            <person name="Tong Y."/>
            <person name="Wang J."/>
            <person name="Yang H."/>
            <person name="Li Z."/>
            <person name="Wang D."/>
            <person name="Zhang A."/>
            <person name="Wang J."/>
        </authorList>
    </citation>
    <scope>NUCLEOTIDE SEQUENCE</scope>
</reference>
<feature type="compositionally biased region" description="Basic and acidic residues" evidence="1">
    <location>
        <begin position="164"/>
        <end position="176"/>
    </location>
</feature>
<feature type="compositionally biased region" description="Acidic residues" evidence="1">
    <location>
        <begin position="202"/>
        <end position="212"/>
    </location>
</feature>
<organism evidence="2">
    <name type="scientific">Triticum urartu</name>
    <name type="common">Red wild einkorn</name>
    <name type="synonym">Crithodium urartu</name>
    <dbReference type="NCBI Taxonomy" id="4572"/>
    <lineage>
        <taxon>Eukaryota</taxon>
        <taxon>Viridiplantae</taxon>
        <taxon>Streptophyta</taxon>
        <taxon>Embryophyta</taxon>
        <taxon>Tracheophyta</taxon>
        <taxon>Spermatophyta</taxon>
        <taxon>Magnoliopsida</taxon>
        <taxon>Liliopsida</taxon>
        <taxon>Poales</taxon>
        <taxon>Poaceae</taxon>
        <taxon>BOP clade</taxon>
        <taxon>Pooideae</taxon>
        <taxon>Triticodae</taxon>
        <taxon>Triticeae</taxon>
        <taxon>Triticinae</taxon>
        <taxon>Triticum</taxon>
    </lineage>
</organism>
<dbReference type="eggNOG" id="ENOG502R67W">
    <property type="taxonomic scope" value="Eukaryota"/>
</dbReference>
<dbReference type="OMA" id="GMERYHH"/>
<protein>
    <submittedName>
        <fullName evidence="2">Uncharacterized protein</fullName>
    </submittedName>
</protein>
<feature type="region of interest" description="Disordered" evidence="1">
    <location>
        <begin position="1"/>
        <end position="225"/>
    </location>
</feature>
<accession>M7Z8B7</accession>
<feature type="compositionally biased region" description="Basic and acidic residues" evidence="1">
    <location>
        <begin position="53"/>
        <end position="71"/>
    </location>
</feature>